<reference evidence="1" key="1">
    <citation type="journal article" date="2014" name="Front. Microbiol.">
        <title>High frequency of phylogenetically diverse reductive dehalogenase-homologous genes in deep subseafloor sedimentary metagenomes.</title>
        <authorList>
            <person name="Kawai M."/>
            <person name="Futagami T."/>
            <person name="Toyoda A."/>
            <person name="Takaki Y."/>
            <person name="Nishi S."/>
            <person name="Hori S."/>
            <person name="Arai W."/>
            <person name="Tsubouchi T."/>
            <person name="Morono Y."/>
            <person name="Uchiyama I."/>
            <person name="Ito T."/>
            <person name="Fujiyama A."/>
            <person name="Inagaki F."/>
            <person name="Takami H."/>
        </authorList>
    </citation>
    <scope>NUCLEOTIDE SEQUENCE</scope>
    <source>
        <strain evidence="1">Expedition CK06-06</strain>
    </source>
</reference>
<dbReference type="Pfam" id="PF03841">
    <property type="entry name" value="SelA"/>
    <property type="match status" value="1"/>
</dbReference>
<organism evidence="1">
    <name type="scientific">marine sediment metagenome</name>
    <dbReference type="NCBI Taxonomy" id="412755"/>
    <lineage>
        <taxon>unclassified sequences</taxon>
        <taxon>metagenomes</taxon>
        <taxon>ecological metagenomes</taxon>
    </lineage>
</organism>
<dbReference type="EMBL" id="BARU01006241">
    <property type="protein sequence ID" value="GAH46271.1"/>
    <property type="molecule type" value="Genomic_DNA"/>
</dbReference>
<accession>X1FKQ9</accession>
<protein>
    <submittedName>
        <fullName evidence="1">Uncharacterized protein</fullName>
    </submittedName>
</protein>
<feature type="non-terminal residue" evidence="1">
    <location>
        <position position="114"/>
    </location>
</feature>
<comment type="caution">
    <text evidence="1">The sequence shown here is derived from an EMBL/GenBank/DDBJ whole genome shotgun (WGS) entry which is preliminary data.</text>
</comment>
<name>X1FKQ9_9ZZZZ</name>
<proteinExistence type="predicted"/>
<dbReference type="Gene3D" id="3.40.640.10">
    <property type="entry name" value="Type I PLP-dependent aspartate aminotransferase-like (Major domain)"/>
    <property type="match status" value="1"/>
</dbReference>
<evidence type="ECO:0000313" key="1">
    <source>
        <dbReference type="EMBL" id="GAH46271.1"/>
    </source>
</evidence>
<gene>
    <name evidence="1" type="ORF">S03H2_12261</name>
</gene>
<dbReference type="InterPro" id="IPR015421">
    <property type="entry name" value="PyrdxlP-dep_Trfase_major"/>
</dbReference>
<dbReference type="InterPro" id="IPR018319">
    <property type="entry name" value="SelA-like"/>
</dbReference>
<dbReference type="AlphaFoldDB" id="X1FKQ9"/>
<sequence>MEHCALAGSLPSALGIAVWLMGERERHTMVVARREVLHLRAGNIADLCRALRLELVEVGTSNKTRADDYAQILKQQAGRCALLEVRSPQVAVAGFTAQPSSAEMSAIADEHDCP</sequence>